<dbReference type="GO" id="GO:0016787">
    <property type="term" value="F:hydrolase activity"/>
    <property type="evidence" value="ECO:0007669"/>
    <property type="project" value="InterPro"/>
</dbReference>
<reference evidence="4 5" key="1">
    <citation type="journal article" date="2015" name="Int. J. Syst. Evol. Microbiol.">
        <title>Roseomonas oryzae sp. nov., isolated from paddy rhizosphere soil.</title>
        <authorList>
            <person name="Ramaprasad E.V."/>
            <person name="Sasikala Ch."/>
            <person name="Ramana Ch.V."/>
        </authorList>
    </citation>
    <scope>NUCLEOTIDE SEQUENCE [LARGE SCALE GENOMIC DNA]</scope>
    <source>
        <strain evidence="4 5">KCTC 42542</strain>
    </source>
</reference>
<evidence type="ECO:0000313" key="4">
    <source>
        <dbReference type="EMBL" id="KAA2213747.1"/>
    </source>
</evidence>
<evidence type="ECO:0000313" key="5">
    <source>
        <dbReference type="Proteomes" id="UP000322110"/>
    </source>
</evidence>
<accession>A0A5B2TGY8</accession>
<evidence type="ECO:0000259" key="3">
    <source>
        <dbReference type="PROSITE" id="PS51747"/>
    </source>
</evidence>
<dbReference type="RefSeq" id="WP_149811404.1">
    <property type="nucleotide sequence ID" value="NZ_VUKA01000002.1"/>
</dbReference>
<dbReference type="Pfam" id="PF00383">
    <property type="entry name" value="dCMP_cyt_deam_1"/>
    <property type="match status" value="1"/>
</dbReference>
<feature type="domain" description="CMP/dCMP-type deaminase" evidence="3">
    <location>
        <begin position="4"/>
        <end position="118"/>
    </location>
</feature>
<keyword evidence="5" id="KW-1185">Reference proteome</keyword>
<dbReference type="PROSITE" id="PS00903">
    <property type="entry name" value="CYT_DCMP_DEAMINASES_1"/>
    <property type="match status" value="1"/>
</dbReference>
<dbReference type="Gene3D" id="3.40.140.10">
    <property type="entry name" value="Cytidine Deaminase, domain 2"/>
    <property type="match status" value="1"/>
</dbReference>
<keyword evidence="2" id="KW-0862">Zinc</keyword>
<evidence type="ECO:0000256" key="1">
    <source>
        <dbReference type="ARBA" id="ARBA00022723"/>
    </source>
</evidence>
<protein>
    <submittedName>
        <fullName evidence="4">Nucleoside deaminase</fullName>
    </submittedName>
</protein>
<dbReference type="InterPro" id="IPR016193">
    <property type="entry name" value="Cytidine_deaminase-like"/>
</dbReference>
<dbReference type="CDD" id="cd01285">
    <property type="entry name" value="nucleoside_deaminase"/>
    <property type="match status" value="1"/>
</dbReference>
<proteinExistence type="predicted"/>
<dbReference type="Proteomes" id="UP000322110">
    <property type="component" value="Unassembled WGS sequence"/>
</dbReference>
<dbReference type="SUPFAM" id="SSF53927">
    <property type="entry name" value="Cytidine deaminase-like"/>
    <property type="match status" value="1"/>
</dbReference>
<dbReference type="OrthoDB" id="9802676at2"/>
<name>A0A5B2TGY8_9PROT</name>
<gene>
    <name evidence="4" type="ORF">F0Q34_06675</name>
</gene>
<dbReference type="GO" id="GO:0008270">
    <property type="term" value="F:zinc ion binding"/>
    <property type="evidence" value="ECO:0007669"/>
    <property type="project" value="InterPro"/>
</dbReference>
<dbReference type="EMBL" id="VUKA01000002">
    <property type="protein sequence ID" value="KAA2213747.1"/>
    <property type="molecule type" value="Genomic_DNA"/>
</dbReference>
<dbReference type="PANTHER" id="PTHR11079:SF162">
    <property type="entry name" value="RIBOFLAVIN BIOSYNTHESIS PROTEIN PYRD, CHLOROPLASTIC"/>
    <property type="match status" value="1"/>
</dbReference>
<evidence type="ECO:0000256" key="2">
    <source>
        <dbReference type="ARBA" id="ARBA00022833"/>
    </source>
</evidence>
<comment type="caution">
    <text evidence="4">The sequence shown here is derived from an EMBL/GenBank/DDBJ whole genome shotgun (WGS) entry which is preliminary data.</text>
</comment>
<dbReference type="PANTHER" id="PTHR11079">
    <property type="entry name" value="CYTOSINE DEAMINASE FAMILY MEMBER"/>
    <property type="match status" value="1"/>
</dbReference>
<sequence>MTGNRDTEFMGLALAQSELAAARGQAPFGAVVVDEHGQMVGEGHNQVRADRDPTAHGEMTALRAAWKRLGSAAALKRCTLYTSCEPCLMCSTVIAQFGIPRVVIAARASDVPGSRPVLGTGMPGVAEWVNRQQGWAPVEVVTDFRREEAARILKAFPWDAPWDGA</sequence>
<dbReference type="InterPro" id="IPR002125">
    <property type="entry name" value="CMP_dCMP_dom"/>
</dbReference>
<dbReference type="AlphaFoldDB" id="A0A5B2TGY8"/>
<keyword evidence="1" id="KW-0479">Metal-binding</keyword>
<dbReference type="PROSITE" id="PS51747">
    <property type="entry name" value="CYT_DCMP_DEAMINASES_2"/>
    <property type="match status" value="1"/>
</dbReference>
<organism evidence="4 5">
    <name type="scientific">Teichococcus oryzae</name>
    <dbReference type="NCBI Taxonomy" id="1608942"/>
    <lineage>
        <taxon>Bacteria</taxon>
        <taxon>Pseudomonadati</taxon>
        <taxon>Pseudomonadota</taxon>
        <taxon>Alphaproteobacteria</taxon>
        <taxon>Acetobacterales</taxon>
        <taxon>Roseomonadaceae</taxon>
        <taxon>Roseomonas</taxon>
    </lineage>
</organism>
<dbReference type="InterPro" id="IPR016192">
    <property type="entry name" value="APOBEC/CMP_deaminase_Zn-bd"/>
</dbReference>